<dbReference type="EMBL" id="JRHC01000001">
    <property type="protein sequence ID" value="KJF44276.1"/>
    <property type="molecule type" value="Genomic_DNA"/>
</dbReference>
<dbReference type="OrthoDB" id="1523787at2"/>
<dbReference type="AlphaFoldDB" id="A0A0D8JCM9"/>
<dbReference type="Pfam" id="PF01841">
    <property type="entry name" value="Transglut_core"/>
    <property type="match status" value="1"/>
</dbReference>
<gene>
    <name evidence="2" type="ORF">LH29_01805</name>
</gene>
<keyword evidence="3" id="KW-1185">Reference proteome</keyword>
<dbReference type="Proteomes" id="UP000032544">
    <property type="component" value="Unassembled WGS sequence"/>
</dbReference>
<dbReference type="SUPFAM" id="SSF54001">
    <property type="entry name" value="Cysteine proteinases"/>
    <property type="match status" value="1"/>
</dbReference>
<dbReference type="STRING" id="1544798.LH29_01805"/>
<reference evidence="2 3" key="1">
    <citation type="submission" date="2014-09" db="EMBL/GenBank/DDBJ databases">
        <title>Draft Genome Sequence of Draconibacterium sp. JN14CK-3.</title>
        <authorList>
            <person name="Dong C."/>
            <person name="Lai Q."/>
            <person name="Shao Z."/>
        </authorList>
    </citation>
    <scope>NUCLEOTIDE SEQUENCE [LARGE SCALE GENOMIC DNA]</scope>
    <source>
        <strain evidence="2 3">JN14CK-3</strain>
    </source>
</reference>
<dbReference type="InterPro" id="IPR002931">
    <property type="entry name" value="Transglutaminase-like"/>
</dbReference>
<proteinExistence type="predicted"/>
<evidence type="ECO:0000259" key="1">
    <source>
        <dbReference type="Pfam" id="PF01841"/>
    </source>
</evidence>
<evidence type="ECO:0000313" key="2">
    <source>
        <dbReference type="EMBL" id="KJF44276.1"/>
    </source>
</evidence>
<feature type="domain" description="Transglutaminase-like" evidence="1">
    <location>
        <begin position="90"/>
        <end position="176"/>
    </location>
</feature>
<comment type="caution">
    <text evidence="2">The sequence shown here is derived from an EMBL/GenBank/DDBJ whole genome shotgun (WGS) entry which is preliminary data.</text>
</comment>
<evidence type="ECO:0000313" key="3">
    <source>
        <dbReference type="Proteomes" id="UP000032544"/>
    </source>
</evidence>
<dbReference type="Gene3D" id="3.10.620.30">
    <property type="match status" value="1"/>
</dbReference>
<sequence length="219" mass="24371">MIINIVGCVPKSKLNLIAQAQIEKANTPESTPVPGNTISKEVTPKIIEKKGNALTPASPVEGKLIQIGGSIEALATELAIELDIEGNNVVQILAINEYLTDHWHYIHDPYKDKDTWRSAETTIALRYNGKFPGDCDDFAILNASLAKQIGLRARVVGGYDGDSGHAFAEFFLPDNRENRRFAENFDNRKDYSGIWISLDWFKGTDHNRYVRDIQILGGD</sequence>
<name>A0A0D8JCM9_9BACT</name>
<protein>
    <recommendedName>
        <fullName evidence="1">Transglutaminase-like domain-containing protein</fullName>
    </recommendedName>
</protein>
<organism evidence="2 3">
    <name type="scientific">Draconibacterium sediminis</name>
    <dbReference type="NCBI Taxonomy" id="1544798"/>
    <lineage>
        <taxon>Bacteria</taxon>
        <taxon>Pseudomonadati</taxon>
        <taxon>Bacteroidota</taxon>
        <taxon>Bacteroidia</taxon>
        <taxon>Marinilabiliales</taxon>
        <taxon>Prolixibacteraceae</taxon>
        <taxon>Draconibacterium</taxon>
    </lineage>
</organism>
<dbReference type="InterPro" id="IPR038765">
    <property type="entry name" value="Papain-like_cys_pep_sf"/>
</dbReference>
<accession>A0A0D8JCM9</accession>